<feature type="transmembrane region" description="Helical" evidence="1">
    <location>
        <begin position="39"/>
        <end position="60"/>
    </location>
</feature>
<keyword evidence="1" id="KW-0812">Transmembrane</keyword>
<gene>
    <name evidence="2" type="ORF">H1Q58_12730</name>
</gene>
<evidence type="ECO:0000313" key="2">
    <source>
        <dbReference type="EMBL" id="QMT16823.1"/>
    </source>
</evidence>
<name>A0A7D7RGU1_PLAMR</name>
<accession>A0A7D7RGU1</accession>
<feature type="transmembrane region" description="Helical" evidence="1">
    <location>
        <begin position="72"/>
        <end position="95"/>
    </location>
</feature>
<evidence type="ECO:0000313" key="3">
    <source>
        <dbReference type="Proteomes" id="UP000514716"/>
    </source>
</evidence>
<sequence>MSVWILIALSGLLGGVGIQYIYVAIKPMKDGEKRELGEVFSYGEGPFLILALLFAFLAWCSEKFFPKRCQLAAFRLISLLMAVSLIALIFLMWNLDIVADFLKSL</sequence>
<evidence type="ECO:0000256" key="1">
    <source>
        <dbReference type="SAM" id="Phobius"/>
    </source>
</evidence>
<dbReference type="RefSeq" id="WP_068486860.1">
    <property type="nucleotide sequence ID" value="NZ_CP059540.1"/>
</dbReference>
<keyword evidence="3" id="KW-1185">Reference proteome</keyword>
<protein>
    <submittedName>
        <fullName evidence="2">Uncharacterized protein</fullName>
    </submittedName>
</protein>
<organism evidence="2 3">
    <name type="scientific">Planococcus maritimus</name>
    <dbReference type="NCBI Taxonomy" id="192421"/>
    <lineage>
        <taxon>Bacteria</taxon>
        <taxon>Bacillati</taxon>
        <taxon>Bacillota</taxon>
        <taxon>Bacilli</taxon>
        <taxon>Bacillales</taxon>
        <taxon>Caryophanaceae</taxon>
        <taxon>Planococcus</taxon>
    </lineage>
</organism>
<dbReference type="Proteomes" id="UP000514716">
    <property type="component" value="Chromosome"/>
</dbReference>
<dbReference type="KEGG" id="pdec:H1Q58_12730"/>
<reference evidence="2 3" key="1">
    <citation type="submission" date="2020-07" db="EMBL/GenBank/DDBJ databases">
        <title>Screening of a cold-adapted Planococcus bacterium producing protease in traditional shrimp paste and protease identification by genome sequencing.</title>
        <authorList>
            <person name="Gao R."/>
            <person name="Leng W."/>
            <person name="Chu Q."/>
            <person name="Wu X."/>
            <person name="Liu H."/>
            <person name="Li X."/>
        </authorList>
    </citation>
    <scope>NUCLEOTIDE SEQUENCE [LARGE SCALE GENOMIC DNA]</scope>
    <source>
        <strain evidence="2 3">XJ11</strain>
    </source>
</reference>
<proteinExistence type="predicted"/>
<dbReference type="EMBL" id="CP059540">
    <property type="protein sequence ID" value="QMT16823.1"/>
    <property type="molecule type" value="Genomic_DNA"/>
</dbReference>
<dbReference type="AlphaFoldDB" id="A0A7D7RGU1"/>
<keyword evidence="1" id="KW-0472">Membrane</keyword>
<keyword evidence="1" id="KW-1133">Transmembrane helix</keyword>